<sequence length="107" mass="12831">MVRYTIWFLLYTVIITDQGMVNYMFLIPVKKLKNAWREMKDVYPLMERLDSMLRAISPFIECYLQMHRISEGNSATNIRMVFMENEDLDLRRYNHPTSKTEIAAIFV</sequence>
<protein>
    <submittedName>
        <fullName evidence="2">Uncharacterized protein</fullName>
    </submittedName>
</protein>
<proteinExistence type="predicted"/>
<reference evidence="2 3" key="1">
    <citation type="journal article" date="2019" name="Sci. Rep.">
        <title>Orb-weaving spider Araneus ventricosus genome elucidates the spidroin gene catalogue.</title>
        <authorList>
            <person name="Kono N."/>
            <person name="Nakamura H."/>
            <person name="Ohtoshi R."/>
            <person name="Moran D.A.P."/>
            <person name="Shinohara A."/>
            <person name="Yoshida Y."/>
            <person name="Fujiwara M."/>
            <person name="Mori M."/>
            <person name="Tomita M."/>
            <person name="Arakawa K."/>
        </authorList>
    </citation>
    <scope>NUCLEOTIDE SEQUENCE [LARGE SCALE GENOMIC DNA]</scope>
</reference>
<keyword evidence="1" id="KW-1133">Transmembrane helix</keyword>
<dbReference type="Proteomes" id="UP000499080">
    <property type="component" value="Unassembled WGS sequence"/>
</dbReference>
<organism evidence="2 3">
    <name type="scientific">Araneus ventricosus</name>
    <name type="common">Orbweaver spider</name>
    <name type="synonym">Epeira ventricosa</name>
    <dbReference type="NCBI Taxonomy" id="182803"/>
    <lineage>
        <taxon>Eukaryota</taxon>
        <taxon>Metazoa</taxon>
        <taxon>Ecdysozoa</taxon>
        <taxon>Arthropoda</taxon>
        <taxon>Chelicerata</taxon>
        <taxon>Arachnida</taxon>
        <taxon>Araneae</taxon>
        <taxon>Araneomorphae</taxon>
        <taxon>Entelegynae</taxon>
        <taxon>Araneoidea</taxon>
        <taxon>Araneidae</taxon>
        <taxon>Araneus</taxon>
    </lineage>
</organism>
<evidence type="ECO:0000256" key="1">
    <source>
        <dbReference type="SAM" id="Phobius"/>
    </source>
</evidence>
<name>A0A4Y2DTM5_ARAVE</name>
<keyword evidence="1" id="KW-0472">Membrane</keyword>
<comment type="caution">
    <text evidence="2">The sequence shown here is derived from an EMBL/GenBank/DDBJ whole genome shotgun (WGS) entry which is preliminary data.</text>
</comment>
<dbReference type="AlphaFoldDB" id="A0A4Y2DTM5"/>
<keyword evidence="3" id="KW-1185">Reference proteome</keyword>
<feature type="transmembrane region" description="Helical" evidence="1">
    <location>
        <begin position="6"/>
        <end position="29"/>
    </location>
</feature>
<accession>A0A4Y2DTM5</accession>
<evidence type="ECO:0000313" key="2">
    <source>
        <dbReference type="EMBL" id="GBM18945.1"/>
    </source>
</evidence>
<keyword evidence="1" id="KW-0812">Transmembrane</keyword>
<gene>
    <name evidence="2" type="ORF">AVEN_1571_1</name>
</gene>
<evidence type="ECO:0000313" key="3">
    <source>
        <dbReference type="Proteomes" id="UP000499080"/>
    </source>
</evidence>
<dbReference type="EMBL" id="BGPR01000414">
    <property type="protein sequence ID" value="GBM18945.1"/>
    <property type="molecule type" value="Genomic_DNA"/>
</dbReference>